<evidence type="ECO:0000256" key="2">
    <source>
        <dbReference type="SAM" id="Phobius"/>
    </source>
</evidence>
<dbReference type="PANTHER" id="PTHR28187">
    <property type="entry name" value="PROTEIN RCR1-RELATED"/>
    <property type="match status" value="1"/>
</dbReference>
<proteinExistence type="predicted"/>
<reference evidence="3 4" key="1">
    <citation type="journal article" date="2020" name="G3 (Bethesda)">
        <title>Genetic Underpinnings of Host Manipulation by Ophiocordyceps as Revealed by Comparative Transcriptomics.</title>
        <authorList>
            <person name="Will I."/>
            <person name="Das B."/>
            <person name="Trinh T."/>
            <person name="Brachmann A."/>
            <person name="Ohm R.A."/>
            <person name="de Bekker C."/>
        </authorList>
    </citation>
    <scope>NUCLEOTIDE SEQUENCE [LARGE SCALE GENOMIC DNA]</scope>
    <source>
        <strain evidence="3 4">EC05</strain>
    </source>
</reference>
<protein>
    <submittedName>
        <fullName evidence="3">Protein RCR2</fullName>
    </submittedName>
</protein>
<evidence type="ECO:0000256" key="1">
    <source>
        <dbReference type="SAM" id="MobiDB-lite"/>
    </source>
</evidence>
<feature type="transmembrane region" description="Helical" evidence="2">
    <location>
        <begin position="21"/>
        <end position="43"/>
    </location>
</feature>
<dbReference type="AlphaFoldDB" id="A0A8H4VG16"/>
<comment type="caution">
    <text evidence="3">The sequence shown here is derived from an EMBL/GenBank/DDBJ whole genome shotgun (WGS) entry which is preliminary data.</text>
</comment>
<dbReference type="InterPro" id="IPR020999">
    <property type="entry name" value="Chitin_synth_reg_RCR"/>
</dbReference>
<gene>
    <name evidence="3" type="ORF">GQ602_000181</name>
</gene>
<dbReference type="Pfam" id="PF12273">
    <property type="entry name" value="RCR"/>
    <property type="match status" value="1"/>
</dbReference>
<dbReference type="OrthoDB" id="3556830at2759"/>
<dbReference type="PANTHER" id="PTHR28187:SF1">
    <property type="entry name" value="PROTEIN RCR1-RELATED"/>
    <property type="match status" value="1"/>
</dbReference>
<name>A0A8H4VG16_9HYPO</name>
<organism evidence="3 4">
    <name type="scientific">Ophiocordyceps camponoti-floridani</name>
    <dbReference type="NCBI Taxonomy" id="2030778"/>
    <lineage>
        <taxon>Eukaryota</taxon>
        <taxon>Fungi</taxon>
        <taxon>Dikarya</taxon>
        <taxon>Ascomycota</taxon>
        <taxon>Pezizomycotina</taxon>
        <taxon>Sordariomycetes</taxon>
        <taxon>Hypocreomycetidae</taxon>
        <taxon>Hypocreales</taxon>
        <taxon>Ophiocordycipitaceae</taxon>
        <taxon>Ophiocordyceps</taxon>
    </lineage>
</organism>
<keyword evidence="4" id="KW-1185">Reference proteome</keyword>
<dbReference type="EMBL" id="JAACLJ010000001">
    <property type="protein sequence ID" value="KAF4594568.1"/>
    <property type="molecule type" value="Genomic_DNA"/>
</dbReference>
<sequence length="153" mass="16908">MAVECFNGVCRRRRPWLNWGIWTFLGLLVVVFLTVFFLFACIARRRRRRGAQPMYGTGWMAPPNKYGGPEAGYHPQQQQPPPQGYGQAGFAPPPPAYGQPQAQYPQSTGTNFHPNDGYYGDGSQQQHGVQPPATAYQPHNGPYSPPPGPPPGK</sequence>
<feature type="compositionally biased region" description="Pro residues" evidence="1">
    <location>
        <begin position="143"/>
        <end position="153"/>
    </location>
</feature>
<accession>A0A8H4VG16</accession>
<evidence type="ECO:0000313" key="4">
    <source>
        <dbReference type="Proteomes" id="UP000562929"/>
    </source>
</evidence>
<evidence type="ECO:0000313" key="3">
    <source>
        <dbReference type="EMBL" id="KAF4594568.1"/>
    </source>
</evidence>
<keyword evidence="2" id="KW-1133">Transmembrane helix</keyword>
<dbReference type="GO" id="GO:0016192">
    <property type="term" value="P:vesicle-mediated transport"/>
    <property type="evidence" value="ECO:0007669"/>
    <property type="project" value="TreeGrafter"/>
</dbReference>
<feature type="region of interest" description="Disordered" evidence="1">
    <location>
        <begin position="52"/>
        <end position="153"/>
    </location>
</feature>
<keyword evidence="2" id="KW-0472">Membrane</keyword>
<keyword evidence="2" id="KW-0812">Transmembrane</keyword>
<dbReference type="Proteomes" id="UP000562929">
    <property type="component" value="Unassembled WGS sequence"/>
</dbReference>